<dbReference type="SMART" id="SM00355">
    <property type="entry name" value="ZnF_C2H2"/>
    <property type="match status" value="2"/>
</dbReference>
<keyword evidence="4" id="KW-1185">Reference proteome</keyword>
<feature type="region of interest" description="Disordered" evidence="1">
    <location>
        <begin position="154"/>
        <end position="179"/>
    </location>
</feature>
<protein>
    <recommendedName>
        <fullName evidence="2">C2H2-type domain-containing protein</fullName>
    </recommendedName>
</protein>
<organism evidence="3 4">
    <name type="scientific">Colletotrichum noveboracense</name>
    <dbReference type="NCBI Taxonomy" id="2664923"/>
    <lineage>
        <taxon>Eukaryota</taxon>
        <taxon>Fungi</taxon>
        <taxon>Dikarya</taxon>
        <taxon>Ascomycota</taxon>
        <taxon>Pezizomycotina</taxon>
        <taxon>Sordariomycetes</taxon>
        <taxon>Hypocreomycetidae</taxon>
        <taxon>Glomerellales</taxon>
        <taxon>Glomerellaceae</taxon>
        <taxon>Colletotrichum</taxon>
        <taxon>Colletotrichum gloeosporioides species complex</taxon>
    </lineage>
</organism>
<feature type="domain" description="C2H2-type" evidence="2">
    <location>
        <begin position="142"/>
        <end position="173"/>
    </location>
</feature>
<proteinExistence type="predicted"/>
<dbReference type="Gene3D" id="3.30.160.60">
    <property type="entry name" value="Classic Zinc Finger"/>
    <property type="match status" value="1"/>
</dbReference>
<dbReference type="InterPro" id="IPR013087">
    <property type="entry name" value="Znf_C2H2_type"/>
</dbReference>
<name>A0A9W4S218_9PEZI</name>
<feature type="non-terminal residue" evidence="3">
    <location>
        <position position="179"/>
    </location>
</feature>
<gene>
    <name evidence="3" type="ORF">CGXH109_LOCUS107372</name>
</gene>
<comment type="caution">
    <text evidence="3">The sequence shown here is derived from an EMBL/GenBank/DDBJ whole genome shotgun (WGS) entry which is preliminary data.</text>
</comment>
<dbReference type="AlphaFoldDB" id="A0A9W4S218"/>
<dbReference type="Proteomes" id="UP001152533">
    <property type="component" value="Unassembled WGS sequence"/>
</dbReference>
<evidence type="ECO:0000313" key="3">
    <source>
        <dbReference type="EMBL" id="CAI0651516.1"/>
    </source>
</evidence>
<feature type="compositionally biased region" description="Basic residues" evidence="1">
    <location>
        <begin position="157"/>
        <end position="173"/>
    </location>
</feature>
<feature type="domain" description="C2H2-type" evidence="2">
    <location>
        <begin position="105"/>
        <end position="132"/>
    </location>
</feature>
<reference evidence="3" key="1">
    <citation type="submission" date="2022-08" db="EMBL/GenBank/DDBJ databases">
        <authorList>
            <person name="Giroux E."/>
            <person name="Giroux E."/>
        </authorList>
    </citation>
    <scope>NUCLEOTIDE SEQUENCE</scope>
    <source>
        <strain evidence="3">H1091258</strain>
    </source>
</reference>
<accession>A0A9W4S218</accession>
<dbReference type="EMBL" id="CAMGZC010001099">
    <property type="protein sequence ID" value="CAI0651516.1"/>
    <property type="molecule type" value="Genomic_DNA"/>
</dbReference>
<evidence type="ECO:0000313" key="4">
    <source>
        <dbReference type="Proteomes" id="UP001152533"/>
    </source>
</evidence>
<evidence type="ECO:0000259" key="2">
    <source>
        <dbReference type="SMART" id="SM00355"/>
    </source>
</evidence>
<sequence length="179" mass="20969">STGLGFFYHHHHQSLETVDPLWVQTGSGGPLEEYDWSTASSFLQPAGHIDGEQENHGQNRIEVERNLIPQQSLPETQQYPGNNDYQDDVSAEEAIAVHDRESGLWRCDQCQRVHQKRYLLKKDLRRHREDKHPETVEGFLPYFCPHNGCKYSERKGRGFPRKYNRDRHVRTQHRNQPLG</sequence>
<feature type="non-terminal residue" evidence="3">
    <location>
        <position position="1"/>
    </location>
</feature>
<evidence type="ECO:0000256" key="1">
    <source>
        <dbReference type="SAM" id="MobiDB-lite"/>
    </source>
</evidence>